<dbReference type="EMBL" id="MGEJ01000015">
    <property type="protein sequence ID" value="OGL80055.1"/>
    <property type="molecule type" value="Genomic_DNA"/>
</dbReference>
<dbReference type="Pfam" id="PF13439">
    <property type="entry name" value="Glyco_transf_4"/>
    <property type="match status" value="1"/>
</dbReference>
<dbReference type="GO" id="GO:0016757">
    <property type="term" value="F:glycosyltransferase activity"/>
    <property type="evidence" value="ECO:0007669"/>
    <property type="project" value="InterPro"/>
</dbReference>
<evidence type="ECO:0000259" key="4">
    <source>
        <dbReference type="Pfam" id="PF13439"/>
    </source>
</evidence>
<sequence length="418" mass="46479">MILGIDASRAIKKEKTGVEWYSFFLLRAMEKLTPPGWKVRCYVPSLPPTPHPNPLPHGEREIKESPPPLMGGVRGGWHHDEGNWEWKILKWIGRGWTQGRLSLEMMKSPPDVLFVPSHTIPLIHPERTITTVHDVVFLAHPELYDPDDLADQKRGLEFALNFAKKIIVPSKATREDVVKAGAKEGQVVVVPHGVDMAISNSLVAISKSNSQLPIANSKYILFIGRIEKKKNVLGLIHAFRRLIDSRDANNESSANLRISNSQIRKFGSDSQFAPLKLVLAGSLGYGSEDILQAIKTFKLENHVVHLGWVDRASYHALLMSASALILPSFGEGFGLPVLEAMAVGIPVIASDISALREVGGNAVQFVNPYDSQSIAQGIQTVLQNEMLQSEMIKKGKERAREYSWDKTARETWNVICPR</sequence>
<reference evidence="5 6" key="1">
    <citation type="journal article" date="2016" name="Nat. Commun.">
        <title>Thousands of microbial genomes shed light on interconnected biogeochemical processes in an aquifer system.</title>
        <authorList>
            <person name="Anantharaman K."/>
            <person name="Brown C.T."/>
            <person name="Hug L.A."/>
            <person name="Sharon I."/>
            <person name="Castelle C.J."/>
            <person name="Probst A.J."/>
            <person name="Thomas B.C."/>
            <person name="Singh A."/>
            <person name="Wilkins M.J."/>
            <person name="Karaoz U."/>
            <person name="Brodie E.L."/>
            <person name="Williams K.H."/>
            <person name="Hubbard S.S."/>
            <person name="Banfield J.F."/>
        </authorList>
    </citation>
    <scope>NUCLEOTIDE SEQUENCE [LARGE SCALE GENOMIC DNA]</scope>
</reference>
<dbReference type="CDD" id="cd03809">
    <property type="entry name" value="GT4_MtfB-like"/>
    <property type="match status" value="1"/>
</dbReference>
<dbReference type="Gene3D" id="3.40.50.2000">
    <property type="entry name" value="Glycogen Phosphorylase B"/>
    <property type="match status" value="2"/>
</dbReference>
<evidence type="ECO:0000313" key="5">
    <source>
        <dbReference type="EMBL" id="OGL80055.1"/>
    </source>
</evidence>
<dbReference type="InterPro" id="IPR028098">
    <property type="entry name" value="Glyco_trans_4-like_N"/>
</dbReference>
<evidence type="ECO:0000313" key="6">
    <source>
        <dbReference type="Proteomes" id="UP000176897"/>
    </source>
</evidence>
<dbReference type="SUPFAM" id="SSF53756">
    <property type="entry name" value="UDP-Glycosyltransferase/glycogen phosphorylase"/>
    <property type="match status" value="1"/>
</dbReference>
<dbReference type="STRING" id="1802401.A3B21_01365"/>
<feature type="domain" description="Glycosyltransferase subfamily 4-like N-terminal" evidence="4">
    <location>
        <begin position="17"/>
        <end position="196"/>
    </location>
</feature>
<feature type="domain" description="Glycosyl transferase family 1" evidence="3">
    <location>
        <begin position="215"/>
        <end position="398"/>
    </location>
</feature>
<dbReference type="InterPro" id="IPR001296">
    <property type="entry name" value="Glyco_trans_1"/>
</dbReference>
<gene>
    <name evidence="5" type="ORF">A3B21_01365</name>
</gene>
<keyword evidence="1" id="KW-0808">Transferase</keyword>
<dbReference type="PANTHER" id="PTHR46401">
    <property type="entry name" value="GLYCOSYLTRANSFERASE WBBK-RELATED"/>
    <property type="match status" value="1"/>
</dbReference>
<feature type="region of interest" description="Disordered" evidence="2">
    <location>
        <begin position="48"/>
        <end position="67"/>
    </location>
</feature>
<protein>
    <recommendedName>
        <fullName evidence="7">Glycosyl transferase family 1 domain-containing protein</fullName>
    </recommendedName>
</protein>
<evidence type="ECO:0000256" key="1">
    <source>
        <dbReference type="ARBA" id="ARBA00022679"/>
    </source>
</evidence>
<organism evidence="5 6">
    <name type="scientific">Candidatus Uhrbacteria bacterium RIFCSPLOWO2_01_FULL_47_24</name>
    <dbReference type="NCBI Taxonomy" id="1802401"/>
    <lineage>
        <taxon>Bacteria</taxon>
        <taxon>Candidatus Uhriibacteriota</taxon>
    </lineage>
</organism>
<evidence type="ECO:0000256" key="2">
    <source>
        <dbReference type="SAM" id="MobiDB-lite"/>
    </source>
</evidence>
<dbReference type="PANTHER" id="PTHR46401:SF2">
    <property type="entry name" value="GLYCOSYLTRANSFERASE WBBK-RELATED"/>
    <property type="match status" value="1"/>
</dbReference>
<dbReference type="Proteomes" id="UP000176897">
    <property type="component" value="Unassembled WGS sequence"/>
</dbReference>
<dbReference type="Pfam" id="PF00534">
    <property type="entry name" value="Glycos_transf_1"/>
    <property type="match status" value="1"/>
</dbReference>
<evidence type="ECO:0000259" key="3">
    <source>
        <dbReference type="Pfam" id="PF00534"/>
    </source>
</evidence>
<dbReference type="AlphaFoldDB" id="A0A1F7UP86"/>
<name>A0A1F7UP86_9BACT</name>
<proteinExistence type="predicted"/>
<evidence type="ECO:0008006" key="7">
    <source>
        <dbReference type="Google" id="ProtNLM"/>
    </source>
</evidence>
<comment type="caution">
    <text evidence="5">The sequence shown here is derived from an EMBL/GenBank/DDBJ whole genome shotgun (WGS) entry which is preliminary data.</text>
</comment>
<accession>A0A1F7UP86</accession>